<evidence type="ECO:0000313" key="2">
    <source>
        <dbReference type="EMBL" id="PSJ45406.1"/>
    </source>
</evidence>
<dbReference type="RefSeq" id="WP_106452611.1">
    <property type="nucleotide sequence ID" value="NZ_PXYH01000005.1"/>
</dbReference>
<comment type="caution">
    <text evidence="2">The sequence shown here is derived from an EMBL/GenBank/DDBJ whole genome shotgun (WGS) entry which is preliminary data.</text>
</comment>
<gene>
    <name evidence="2" type="ORF">C7I36_04865</name>
</gene>
<evidence type="ECO:0000313" key="3">
    <source>
        <dbReference type="Proteomes" id="UP000242181"/>
    </source>
</evidence>
<proteinExistence type="predicted"/>
<keyword evidence="1" id="KW-0143">Chaperone</keyword>
<dbReference type="InterPro" id="IPR036411">
    <property type="entry name" value="TorD-like_sf"/>
</dbReference>
<dbReference type="AlphaFoldDB" id="A0A2P7R5B3"/>
<dbReference type="Gene3D" id="1.20.1280.20">
    <property type="entry name" value="HscB, C-terminal domain"/>
    <property type="match status" value="1"/>
</dbReference>
<dbReference type="Proteomes" id="UP000242181">
    <property type="component" value="Unassembled WGS sequence"/>
</dbReference>
<dbReference type="InterPro" id="IPR036386">
    <property type="entry name" value="HscB_C_sf"/>
</dbReference>
<name>A0A2P7R5B3_9GAMM</name>
<reference evidence="2 3" key="1">
    <citation type="submission" date="2018-03" db="EMBL/GenBank/DDBJ databases">
        <title>The draft genome of Zobellella taiwanensis JCM 13381.</title>
        <authorList>
            <person name="Liu L."/>
            <person name="Li L."/>
            <person name="Wang T."/>
            <person name="Zhang X."/>
            <person name="Liang L."/>
        </authorList>
    </citation>
    <scope>NUCLEOTIDE SEQUENCE [LARGE SCALE GENOMIC DNA]</scope>
    <source>
        <strain evidence="2 3">JCM 13381</strain>
    </source>
</reference>
<sequence length="206" mass="23004">MQDFNLTSQRRAELYQWFTALFAAPLSEEDIREFGGYDMHRFLDSLATLDPLTEPAEGFRRQAERVLALPDPHAGLLQQYGRLFGQPSLLDTSALAEPEDQALVLMSVLLQRHGTRLDDDDPLNACNQLEMMASLALAAAATDEDGARLALLDQQRELANNLLIGWLPPFEAACRERDEFGFYAAAAGLLQAMFSMDLHYLNNVAE</sequence>
<dbReference type="Gene3D" id="1.20.120.1820">
    <property type="match status" value="1"/>
</dbReference>
<accession>A0A2P7R5B3</accession>
<dbReference type="OrthoDB" id="7849731at2"/>
<protein>
    <submittedName>
        <fullName evidence="2">Chaperone protein TorD</fullName>
    </submittedName>
</protein>
<dbReference type="GO" id="GO:0051259">
    <property type="term" value="P:protein complex oligomerization"/>
    <property type="evidence" value="ECO:0007669"/>
    <property type="project" value="InterPro"/>
</dbReference>
<keyword evidence="3" id="KW-1185">Reference proteome</keyword>
<evidence type="ECO:0000256" key="1">
    <source>
        <dbReference type="ARBA" id="ARBA00023186"/>
    </source>
</evidence>
<dbReference type="SUPFAM" id="SSF89155">
    <property type="entry name" value="TorD-like"/>
    <property type="match status" value="1"/>
</dbReference>
<organism evidence="2 3">
    <name type="scientific">Zobellella taiwanensis</name>
    <dbReference type="NCBI Taxonomy" id="347535"/>
    <lineage>
        <taxon>Bacteria</taxon>
        <taxon>Pseudomonadati</taxon>
        <taxon>Pseudomonadota</taxon>
        <taxon>Gammaproteobacteria</taxon>
        <taxon>Aeromonadales</taxon>
        <taxon>Aeromonadaceae</taxon>
        <taxon>Zobellella</taxon>
    </lineage>
</organism>
<dbReference type="EMBL" id="PXYH01000005">
    <property type="protein sequence ID" value="PSJ45406.1"/>
    <property type="molecule type" value="Genomic_DNA"/>
</dbReference>